<evidence type="ECO:0000256" key="3">
    <source>
        <dbReference type="ARBA" id="ARBA00023163"/>
    </source>
</evidence>
<evidence type="ECO:0000313" key="6">
    <source>
        <dbReference type="Proteomes" id="UP001597196"/>
    </source>
</evidence>
<dbReference type="PANTHER" id="PTHR33204">
    <property type="entry name" value="TRANSCRIPTIONAL REGULATOR, MARR FAMILY"/>
    <property type="match status" value="1"/>
</dbReference>
<feature type="domain" description="HTH hxlR-type" evidence="4">
    <location>
        <begin position="20"/>
        <end position="120"/>
    </location>
</feature>
<evidence type="ECO:0000313" key="5">
    <source>
        <dbReference type="EMBL" id="MFD1430132.1"/>
    </source>
</evidence>
<gene>
    <name evidence="5" type="ORF">ACFQ4P_07730</name>
</gene>
<dbReference type="PROSITE" id="PS51118">
    <property type="entry name" value="HTH_HXLR"/>
    <property type="match status" value="1"/>
</dbReference>
<dbReference type="Pfam" id="PF01638">
    <property type="entry name" value="HxlR"/>
    <property type="match status" value="1"/>
</dbReference>
<dbReference type="InterPro" id="IPR036390">
    <property type="entry name" value="WH_DNA-bd_sf"/>
</dbReference>
<organism evidence="5 6">
    <name type="scientific">Lacticaseibacillus mingshuiensis</name>
    <dbReference type="NCBI Taxonomy" id="2799574"/>
    <lineage>
        <taxon>Bacteria</taxon>
        <taxon>Bacillati</taxon>
        <taxon>Bacillota</taxon>
        <taxon>Bacilli</taxon>
        <taxon>Lactobacillales</taxon>
        <taxon>Lactobacillaceae</taxon>
        <taxon>Lacticaseibacillus</taxon>
    </lineage>
</organism>
<dbReference type="PANTHER" id="PTHR33204:SF38">
    <property type="entry name" value="HTH-TYPE TRANSCRIPTIONAL ACTIVATOR HXLR"/>
    <property type="match status" value="1"/>
</dbReference>
<keyword evidence="3" id="KW-0804">Transcription</keyword>
<dbReference type="InterPro" id="IPR036388">
    <property type="entry name" value="WH-like_DNA-bd_sf"/>
</dbReference>
<comment type="caution">
    <text evidence="5">The sequence shown here is derived from an EMBL/GenBank/DDBJ whole genome shotgun (WGS) entry which is preliminary data.</text>
</comment>
<proteinExistence type="predicted"/>
<evidence type="ECO:0000259" key="4">
    <source>
        <dbReference type="PROSITE" id="PS51118"/>
    </source>
</evidence>
<keyword evidence="6" id="KW-1185">Reference proteome</keyword>
<reference evidence="6" key="1">
    <citation type="journal article" date="2019" name="Int. J. Syst. Evol. Microbiol.">
        <title>The Global Catalogue of Microorganisms (GCM) 10K type strain sequencing project: providing services to taxonomists for standard genome sequencing and annotation.</title>
        <authorList>
            <consortium name="The Broad Institute Genomics Platform"/>
            <consortium name="The Broad Institute Genome Sequencing Center for Infectious Disease"/>
            <person name="Wu L."/>
            <person name="Ma J."/>
        </authorList>
    </citation>
    <scope>NUCLEOTIDE SEQUENCE [LARGE SCALE GENOMIC DNA]</scope>
    <source>
        <strain evidence="6">CCM 8980</strain>
    </source>
</reference>
<keyword evidence="2" id="KW-0238">DNA-binding</keyword>
<name>A0ABW4CH42_9LACO</name>
<evidence type="ECO:0000256" key="2">
    <source>
        <dbReference type="ARBA" id="ARBA00023125"/>
    </source>
</evidence>
<dbReference type="InterPro" id="IPR002577">
    <property type="entry name" value="HTH_HxlR"/>
</dbReference>
<dbReference type="RefSeq" id="WP_203626345.1">
    <property type="nucleotide sequence ID" value="NZ_BOLQ01000004.1"/>
</dbReference>
<sequence>MTDVVRKQVLTKLTHGDYNCEKEFTLAMFSGKYKLVILWELGHVKSMHFNELFRVIDGVTKKVLTSQLKELAADQLIMRNAYTENNRALVVYSISDLGQTLLPIIDQMYQWGKQRVQDYQIPAGFKLAVENDLPKTP</sequence>
<dbReference type="Gene3D" id="1.10.10.10">
    <property type="entry name" value="Winged helix-like DNA-binding domain superfamily/Winged helix DNA-binding domain"/>
    <property type="match status" value="1"/>
</dbReference>
<accession>A0ABW4CH42</accession>
<protein>
    <submittedName>
        <fullName evidence="5">Winged helix-turn-helix transcriptional regulator</fullName>
    </submittedName>
</protein>
<keyword evidence="1" id="KW-0805">Transcription regulation</keyword>
<dbReference type="SUPFAM" id="SSF46785">
    <property type="entry name" value="Winged helix' DNA-binding domain"/>
    <property type="match status" value="1"/>
</dbReference>
<dbReference type="EMBL" id="JBHTOC010000010">
    <property type="protein sequence ID" value="MFD1430132.1"/>
    <property type="molecule type" value="Genomic_DNA"/>
</dbReference>
<evidence type="ECO:0000256" key="1">
    <source>
        <dbReference type="ARBA" id="ARBA00023015"/>
    </source>
</evidence>
<dbReference type="Proteomes" id="UP001597196">
    <property type="component" value="Unassembled WGS sequence"/>
</dbReference>